<dbReference type="GO" id="GO:0035556">
    <property type="term" value="P:intracellular signal transduction"/>
    <property type="evidence" value="ECO:0007669"/>
    <property type="project" value="InterPro"/>
</dbReference>
<comment type="similarity">
    <text evidence="2">Belongs to the adenylyl cyclase class-3 family.</text>
</comment>
<comment type="caution">
    <text evidence="9">The sequence shown here is derived from an EMBL/GenBank/DDBJ whole genome shotgun (WGS) entry which is preliminary data.</text>
</comment>
<comment type="subcellular location">
    <subcellularLocation>
        <location evidence="1">Cell envelope</location>
    </subcellularLocation>
</comment>
<evidence type="ECO:0000256" key="7">
    <source>
        <dbReference type="SAM" id="Phobius"/>
    </source>
</evidence>
<evidence type="ECO:0000256" key="5">
    <source>
        <dbReference type="ARBA" id="ARBA00022989"/>
    </source>
</evidence>
<organism evidence="9 10">
    <name type="scientific">Leptonema illini</name>
    <dbReference type="NCBI Taxonomy" id="183"/>
    <lineage>
        <taxon>Bacteria</taxon>
        <taxon>Pseudomonadati</taxon>
        <taxon>Spirochaetota</taxon>
        <taxon>Spirochaetia</taxon>
        <taxon>Leptospirales</taxon>
        <taxon>Leptospiraceae</taxon>
        <taxon>Leptonema</taxon>
    </lineage>
</organism>
<dbReference type="Proteomes" id="UP000460298">
    <property type="component" value="Unassembled WGS sequence"/>
</dbReference>
<feature type="transmembrane region" description="Helical" evidence="7">
    <location>
        <begin position="146"/>
        <end position="163"/>
    </location>
</feature>
<keyword evidence="5 7" id="KW-1133">Transmembrane helix</keyword>
<evidence type="ECO:0000259" key="8">
    <source>
        <dbReference type="PROSITE" id="PS50125"/>
    </source>
</evidence>
<evidence type="ECO:0000256" key="4">
    <source>
        <dbReference type="ARBA" id="ARBA00022692"/>
    </source>
</evidence>
<feature type="transmembrane region" description="Helical" evidence="7">
    <location>
        <begin position="63"/>
        <end position="82"/>
    </location>
</feature>
<keyword evidence="3" id="KW-1003">Cell membrane</keyword>
<dbReference type="PROSITE" id="PS50125">
    <property type="entry name" value="GUANYLATE_CYCLASE_2"/>
    <property type="match status" value="1"/>
</dbReference>
<name>A0A833H373_9LEPT</name>
<feature type="transmembrane region" description="Helical" evidence="7">
    <location>
        <begin position="88"/>
        <end position="111"/>
    </location>
</feature>
<accession>A0A833H373</accession>
<dbReference type="EMBL" id="WBUI01000004">
    <property type="protein sequence ID" value="KAB2933983.1"/>
    <property type="molecule type" value="Genomic_DNA"/>
</dbReference>
<feature type="domain" description="Guanylate cyclase" evidence="8">
    <location>
        <begin position="289"/>
        <end position="421"/>
    </location>
</feature>
<keyword evidence="4 7" id="KW-0812">Transmembrane</keyword>
<evidence type="ECO:0000256" key="1">
    <source>
        <dbReference type="ARBA" id="ARBA00004196"/>
    </source>
</evidence>
<dbReference type="GO" id="GO:0006171">
    <property type="term" value="P:cAMP biosynthetic process"/>
    <property type="evidence" value="ECO:0007669"/>
    <property type="project" value="TreeGrafter"/>
</dbReference>
<dbReference type="PANTHER" id="PTHR43081">
    <property type="entry name" value="ADENYLATE CYCLASE, TERMINAL-DIFFERENTIATION SPECIFIC-RELATED"/>
    <property type="match status" value="1"/>
</dbReference>
<dbReference type="GO" id="GO:0004016">
    <property type="term" value="F:adenylate cyclase activity"/>
    <property type="evidence" value="ECO:0007669"/>
    <property type="project" value="UniProtKB-ARBA"/>
</dbReference>
<evidence type="ECO:0000256" key="3">
    <source>
        <dbReference type="ARBA" id="ARBA00022475"/>
    </source>
</evidence>
<protein>
    <submittedName>
        <fullName evidence="9">Adenylate/guanylate cyclase domain-containing protein</fullName>
    </submittedName>
</protein>
<evidence type="ECO:0000313" key="10">
    <source>
        <dbReference type="Proteomes" id="UP000460298"/>
    </source>
</evidence>
<dbReference type="FunFam" id="3.30.70.1230:FF:000016">
    <property type="entry name" value="Adenylate/guanylate cyclase domain-containing protein"/>
    <property type="match status" value="1"/>
</dbReference>
<sequence>MICAQWTPSYFHLTSVIHTLCYCTKKEVFMQTQANPYQDAIMETMRQRIRSLFLLEQERSEKLVVYIRLGIMALYAVGGLGVRKEIPAHSLQAILIAASIGTALSFVVFFLLKKGLFTEKLKYYTTTADIVIFLTTLWQFGTFRTFKSEAFLVLFLWIAIAAMRFSVKLTIYAGTLASLGYMLLIVLALSLGTIQTGTVTEHFTSEKVSLGNLGLRVLFVTALFVVSAYIAKIYEGLILRAAEKEIAAEREVQEKEKVKDTFSRYVTHQVAEKILQEGISMSGERRRATVLFCDIRNFTRMSEHMEPEEVVSFLNEYLTAMVDVIFEYGGTLDKFVGDEIMAVFGAPVSTGRDEENAVLAALRMKEQLRELNERRQKQGHAAIQFGIGIHTGEVVAGNIGSDKRMEYTVIGQAVNIASRIEALNKHLSTDILITQETFDAVSSMIRAEKQPPVQVKGVEKPIQTYLVRDLAKAG</sequence>
<keyword evidence="6 7" id="KW-0472">Membrane</keyword>
<gene>
    <name evidence="9" type="ORF">F9K24_05820</name>
</gene>
<evidence type="ECO:0000256" key="6">
    <source>
        <dbReference type="ARBA" id="ARBA00023136"/>
    </source>
</evidence>
<reference evidence="9 10" key="1">
    <citation type="submission" date="2019-10" db="EMBL/GenBank/DDBJ databases">
        <title>Extracellular Electron Transfer in a Candidatus Methanoperedens spp. Enrichment Culture.</title>
        <authorList>
            <person name="Berger S."/>
            <person name="Rangel Shaw D."/>
            <person name="Berben T."/>
            <person name="In 'T Zandt M."/>
            <person name="Frank J."/>
            <person name="Reimann J."/>
            <person name="Jetten M.S.M."/>
            <person name="Welte C.U."/>
        </authorList>
    </citation>
    <scope>NUCLEOTIDE SEQUENCE [LARGE SCALE GENOMIC DNA]</scope>
    <source>
        <strain evidence="9">SB12</strain>
    </source>
</reference>
<proteinExistence type="inferred from homology"/>
<dbReference type="AlphaFoldDB" id="A0A833H373"/>
<dbReference type="InterPro" id="IPR029787">
    <property type="entry name" value="Nucleotide_cyclase"/>
</dbReference>
<dbReference type="Gene3D" id="3.30.70.1230">
    <property type="entry name" value="Nucleotide cyclase"/>
    <property type="match status" value="1"/>
</dbReference>
<feature type="transmembrane region" description="Helical" evidence="7">
    <location>
        <begin position="170"/>
        <end position="193"/>
    </location>
</feature>
<feature type="transmembrane region" description="Helical" evidence="7">
    <location>
        <begin position="213"/>
        <end position="231"/>
    </location>
</feature>
<dbReference type="GO" id="GO:0030313">
    <property type="term" value="C:cell envelope"/>
    <property type="evidence" value="ECO:0007669"/>
    <property type="project" value="UniProtKB-SubCell"/>
</dbReference>
<dbReference type="SMART" id="SM00044">
    <property type="entry name" value="CYCc"/>
    <property type="match status" value="1"/>
</dbReference>
<dbReference type="CDD" id="cd07302">
    <property type="entry name" value="CHD"/>
    <property type="match status" value="1"/>
</dbReference>
<dbReference type="Pfam" id="PF00211">
    <property type="entry name" value="Guanylate_cyc"/>
    <property type="match status" value="1"/>
</dbReference>
<dbReference type="PANTHER" id="PTHR43081:SF1">
    <property type="entry name" value="ADENYLATE CYCLASE, TERMINAL-DIFFERENTIATION SPECIFIC"/>
    <property type="match status" value="1"/>
</dbReference>
<dbReference type="InterPro" id="IPR050697">
    <property type="entry name" value="Adenylyl/Guanylyl_Cyclase_3/4"/>
</dbReference>
<evidence type="ECO:0000313" key="9">
    <source>
        <dbReference type="EMBL" id="KAB2933983.1"/>
    </source>
</evidence>
<dbReference type="SUPFAM" id="SSF55073">
    <property type="entry name" value="Nucleotide cyclase"/>
    <property type="match status" value="1"/>
</dbReference>
<dbReference type="InterPro" id="IPR001054">
    <property type="entry name" value="A/G_cyclase"/>
</dbReference>
<evidence type="ECO:0000256" key="2">
    <source>
        <dbReference type="ARBA" id="ARBA00005381"/>
    </source>
</evidence>